<dbReference type="EC" id="2.5.1.145" evidence="7"/>
<dbReference type="GO" id="GO:0008961">
    <property type="term" value="F:phosphatidylglycerol-prolipoprotein diacylglyceryl transferase activity"/>
    <property type="evidence" value="ECO:0007669"/>
    <property type="project" value="UniProtKB-EC"/>
</dbReference>
<keyword evidence="5 7" id="KW-1133">Transmembrane helix</keyword>
<evidence type="ECO:0000256" key="2">
    <source>
        <dbReference type="ARBA" id="ARBA00022475"/>
    </source>
</evidence>
<feature type="transmembrane region" description="Helical" evidence="7">
    <location>
        <begin position="96"/>
        <end position="114"/>
    </location>
</feature>
<dbReference type="InterPro" id="IPR001640">
    <property type="entry name" value="Lgt"/>
</dbReference>
<evidence type="ECO:0000256" key="4">
    <source>
        <dbReference type="ARBA" id="ARBA00022692"/>
    </source>
</evidence>
<keyword evidence="4 7" id="KW-0812">Transmembrane</keyword>
<dbReference type="Proteomes" id="UP001595462">
    <property type="component" value="Unassembled WGS sequence"/>
</dbReference>
<comment type="similarity">
    <text evidence="1 7">Belongs to the Lgt family.</text>
</comment>
<protein>
    <recommendedName>
        <fullName evidence="7">Phosphatidylglycerol--prolipoprotein diacylglyceryl transferase</fullName>
        <ecNumber evidence="7">2.5.1.145</ecNumber>
    </recommendedName>
</protein>
<dbReference type="NCBIfam" id="TIGR00544">
    <property type="entry name" value="lgt"/>
    <property type="match status" value="1"/>
</dbReference>
<feature type="transmembrane region" description="Helical" evidence="7">
    <location>
        <begin position="199"/>
        <end position="216"/>
    </location>
</feature>
<sequence length="284" mass="32496">MFIHPSINPVAFSVGPLAVHWYGLMYLLSFLLGWALAVRRTQLAHIRWTREEVGDFLFYVVLGVVLGGRLGYVMFYQPGYFFAHPLHVFYVWDGGMSFHGGMLGVFVASAWFARRTHKHVFDVTDFVAPIVPIGLFFGRIGNFINGELYGRVTDVPWAMIYPHVDRLPRHPSELYEAALEGVALFAILWIYARKPRPRMAVSGAFLLGYGCFRFFLEFFRQPDPFAGFVTFGWMTLGQVYSAPMIVAGLIIILVAYRLRAGFVNKHAGFGPQRYQRHRTIQRDE</sequence>
<proteinExistence type="inferred from homology"/>
<feature type="transmembrane region" description="Helical" evidence="7">
    <location>
        <begin position="56"/>
        <end position="76"/>
    </location>
</feature>
<dbReference type="EMBL" id="JBHRSS010000008">
    <property type="protein sequence ID" value="MFC3105473.1"/>
    <property type="molecule type" value="Genomic_DNA"/>
</dbReference>
<evidence type="ECO:0000313" key="8">
    <source>
        <dbReference type="EMBL" id="MFC3105473.1"/>
    </source>
</evidence>
<evidence type="ECO:0000256" key="1">
    <source>
        <dbReference type="ARBA" id="ARBA00007150"/>
    </source>
</evidence>
<feature type="transmembrane region" description="Helical" evidence="7">
    <location>
        <begin position="19"/>
        <end position="36"/>
    </location>
</feature>
<evidence type="ECO:0000313" key="9">
    <source>
        <dbReference type="Proteomes" id="UP001595462"/>
    </source>
</evidence>
<comment type="function">
    <text evidence="7">Catalyzes the transfer of the diacylglyceryl group from phosphatidylglycerol to the sulfhydryl group of the N-terminal cysteine of a prolipoprotein, the first step in the formation of mature lipoproteins.</text>
</comment>
<comment type="pathway">
    <text evidence="7">Protein modification; lipoprotein biosynthesis (diacylglyceryl transfer).</text>
</comment>
<gene>
    <name evidence="7 8" type="primary">lgt</name>
    <name evidence="8" type="ORF">ACFOSU_16495</name>
</gene>
<keyword evidence="2 7" id="KW-1003">Cell membrane</keyword>
<evidence type="ECO:0000256" key="6">
    <source>
        <dbReference type="ARBA" id="ARBA00023136"/>
    </source>
</evidence>
<feature type="transmembrane region" description="Helical" evidence="7">
    <location>
        <begin position="126"/>
        <end position="144"/>
    </location>
</feature>
<dbReference type="PROSITE" id="PS01311">
    <property type="entry name" value="LGT"/>
    <property type="match status" value="1"/>
</dbReference>
<evidence type="ECO:0000256" key="5">
    <source>
        <dbReference type="ARBA" id="ARBA00022989"/>
    </source>
</evidence>
<dbReference type="HAMAP" id="MF_01147">
    <property type="entry name" value="Lgt"/>
    <property type="match status" value="1"/>
</dbReference>
<comment type="caution">
    <text evidence="8">The sequence shown here is derived from an EMBL/GenBank/DDBJ whole genome shotgun (WGS) entry which is preliminary data.</text>
</comment>
<keyword evidence="3 7" id="KW-0808">Transferase</keyword>
<dbReference type="PANTHER" id="PTHR30589">
    <property type="entry name" value="PROLIPOPROTEIN DIACYLGLYCERYL TRANSFERASE"/>
    <property type="match status" value="1"/>
</dbReference>
<evidence type="ECO:0000256" key="7">
    <source>
        <dbReference type="HAMAP-Rule" id="MF_01147"/>
    </source>
</evidence>
<organism evidence="8 9">
    <name type="scientific">Salinisphaera aquimarina</name>
    <dbReference type="NCBI Taxonomy" id="2094031"/>
    <lineage>
        <taxon>Bacteria</taxon>
        <taxon>Pseudomonadati</taxon>
        <taxon>Pseudomonadota</taxon>
        <taxon>Gammaproteobacteria</taxon>
        <taxon>Salinisphaerales</taxon>
        <taxon>Salinisphaeraceae</taxon>
        <taxon>Salinisphaera</taxon>
    </lineage>
</organism>
<dbReference type="PANTHER" id="PTHR30589:SF0">
    <property type="entry name" value="PHOSPHATIDYLGLYCEROL--PROLIPOPROTEIN DIACYLGLYCERYL TRANSFERASE"/>
    <property type="match status" value="1"/>
</dbReference>
<evidence type="ECO:0000256" key="3">
    <source>
        <dbReference type="ARBA" id="ARBA00022679"/>
    </source>
</evidence>
<accession>A0ABV7ERS5</accession>
<feature type="binding site" evidence="7">
    <location>
        <position position="139"/>
    </location>
    <ligand>
        <name>a 1,2-diacyl-sn-glycero-3-phospho-(1'-sn-glycerol)</name>
        <dbReference type="ChEBI" id="CHEBI:64716"/>
    </ligand>
</feature>
<feature type="transmembrane region" description="Helical" evidence="7">
    <location>
        <begin position="174"/>
        <end position="192"/>
    </location>
</feature>
<keyword evidence="9" id="KW-1185">Reference proteome</keyword>
<comment type="subcellular location">
    <subcellularLocation>
        <location evidence="7">Cell membrane</location>
        <topology evidence="7">Multi-pass membrane protein</topology>
    </subcellularLocation>
</comment>
<comment type="catalytic activity">
    <reaction evidence="7">
        <text>L-cysteinyl-[prolipoprotein] + a 1,2-diacyl-sn-glycero-3-phospho-(1'-sn-glycerol) = an S-1,2-diacyl-sn-glyceryl-L-cysteinyl-[prolipoprotein] + sn-glycerol 1-phosphate + H(+)</text>
        <dbReference type="Rhea" id="RHEA:56712"/>
        <dbReference type="Rhea" id="RHEA-COMP:14679"/>
        <dbReference type="Rhea" id="RHEA-COMP:14680"/>
        <dbReference type="ChEBI" id="CHEBI:15378"/>
        <dbReference type="ChEBI" id="CHEBI:29950"/>
        <dbReference type="ChEBI" id="CHEBI:57685"/>
        <dbReference type="ChEBI" id="CHEBI:64716"/>
        <dbReference type="ChEBI" id="CHEBI:140658"/>
        <dbReference type="EC" id="2.5.1.145"/>
    </reaction>
</comment>
<keyword evidence="6 7" id="KW-0472">Membrane</keyword>
<dbReference type="Pfam" id="PF01790">
    <property type="entry name" value="LGT"/>
    <property type="match status" value="1"/>
</dbReference>
<name>A0ABV7ERS5_9GAMM</name>
<dbReference type="RefSeq" id="WP_380691015.1">
    <property type="nucleotide sequence ID" value="NZ_JBHRSS010000008.1"/>
</dbReference>
<feature type="transmembrane region" description="Helical" evidence="7">
    <location>
        <begin position="236"/>
        <end position="256"/>
    </location>
</feature>
<reference evidence="9" key="1">
    <citation type="journal article" date="2019" name="Int. J. Syst. Evol. Microbiol.">
        <title>The Global Catalogue of Microorganisms (GCM) 10K type strain sequencing project: providing services to taxonomists for standard genome sequencing and annotation.</title>
        <authorList>
            <consortium name="The Broad Institute Genomics Platform"/>
            <consortium name="The Broad Institute Genome Sequencing Center for Infectious Disease"/>
            <person name="Wu L."/>
            <person name="Ma J."/>
        </authorList>
    </citation>
    <scope>NUCLEOTIDE SEQUENCE [LARGE SCALE GENOMIC DNA]</scope>
    <source>
        <strain evidence="9">KCTC 52640</strain>
    </source>
</reference>